<reference evidence="3 4" key="1">
    <citation type="submission" date="2019-04" db="EMBL/GenBank/DDBJ databases">
        <title>Lewinella litorea sp. nov., isolated from a marine sand.</title>
        <authorList>
            <person name="Yoon J.-H."/>
        </authorList>
    </citation>
    <scope>NUCLEOTIDE SEQUENCE [LARGE SCALE GENOMIC DNA]</scope>
    <source>
        <strain evidence="3 4">HSMS-39</strain>
    </source>
</reference>
<proteinExistence type="predicted"/>
<dbReference type="Gene3D" id="3.30.420.10">
    <property type="entry name" value="Ribonuclease H-like superfamily/Ribonuclease H"/>
    <property type="match status" value="1"/>
</dbReference>
<dbReference type="Proteomes" id="UP000308528">
    <property type="component" value="Unassembled WGS sequence"/>
</dbReference>
<dbReference type="GO" id="GO:0003676">
    <property type="term" value="F:nucleic acid binding"/>
    <property type="evidence" value="ECO:0007669"/>
    <property type="project" value="InterPro"/>
</dbReference>
<comment type="caution">
    <text evidence="3">The sequence shown here is derived from an EMBL/GenBank/DDBJ whole genome shotgun (WGS) entry which is preliminary data.</text>
</comment>
<dbReference type="EMBL" id="SRSF01000037">
    <property type="protein sequence ID" value="THH34191.1"/>
    <property type="molecule type" value="Genomic_DNA"/>
</dbReference>
<dbReference type="OrthoDB" id="9815231at2"/>
<dbReference type="PANTHER" id="PTHR47515">
    <property type="entry name" value="LOW CALCIUM RESPONSE LOCUS PROTEIN T"/>
    <property type="match status" value="1"/>
</dbReference>
<evidence type="ECO:0000256" key="1">
    <source>
        <dbReference type="SAM" id="MobiDB-lite"/>
    </source>
</evidence>
<dbReference type="Pfam" id="PF13276">
    <property type="entry name" value="HTH_21"/>
    <property type="match status" value="1"/>
</dbReference>
<keyword evidence="4" id="KW-1185">Reference proteome</keyword>
<evidence type="ECO:0000259" key="2">
    <source>
        <dbReference type="PROSITE" id="PS50994"/>
    </source>
</evidence>
<protein>
    <submittedName>
        <fullName evidence="3">Transposase</fullName>
    </submittedName>
</protein>
<dbReference type="AlphaFoldDB" id="A0A4S4N893"/>
<dbReference type="GO" id="GO:0015074">
    <property type="term" value="P:DNA integration"/>
    <property type="evidence" value="ECO:0007669"/>
    <property type="project" value="InterPro"/>
</dbReference>
<dbReference type="SUPFAM" id="SSF53098">
    <property type="entry name" value="Ribonuclease H-like"/>
    <property type="match status" value="1"/>
</dbReference>
<dbReference type="RefSeq" id="WP_136460875.1">
    <property type="nucleotide sequence ID" value="NZ_SRSF01000037.1"/>
</dbReference>
<evidence type="ECO:0000313" key="3">
    <source>
        <dbReference type="EMBL" id="THH34191.1"/>
    </source>
</evidence>
<feature type="domain" description="Integrase catalytic" evidence="2">
    <location>
        <begin position="129"/>
        <end position="267"/>
    </location>
</feature>
<feature type="region of interest" description="Disordered" evidence="1">
    <location>
        <begin position="28"/>
        <end position="57"/>
    </location>
</feature>
<name>A0A4S4N893_9BACT</name>
<dbReference type="PANTHER" id="PTHR47515:SF2">
    <property type="entry name" value="INTEGRASE CORE DOMAIN PROTEIN"/>
    <property type="match status" value="1"/>
</dbReference>
<dbReference type="InterPro" id="IPR025948">
    <property type="entry name" value="HTH-like_dom"/>
</dbReference>
<dbReference type="PROSITE" id="PS50994">
    <property type="entry name" value="INTEGRASE"/>
    <property type="match status" value="1"/>
</dbReference>
<dbReference type="InterPro" id="IPR012337">
    <property type="entry name" value="RNaseH-like_sf"/>
</dbReference>
<accession>A0A4S4N893</accession>
<organism evidence="3 4">
    <name type="scientific">Neolewinella litorea</name>
    <dbReference type="NCBI Taxonomy" id="2562452"/>
    <lineage>
        <taxon>Bacteria</taxon>
        <taxon>Pseudomonadati</taxon>
        <taxon>Bacteroidota</taxon>
        <taxon>Saprospiria</taxon>
        <taxon>Saprospirales</taxon>
        <taxon>Lewinellaceae</taxon>
        <taxon>Neolewinella</taxon>
    </lineage>
</organism>
<evidence type="ECO:0000313" key="4">
    <source>
        <dbReference type="Proteomes" id="UP000308528"/>
    </source>
</evidence>
<feature type="non-terminal residue" evidence="3">
    <location>
        <position position="267"/>
    </location>
</feature>
<sequence length="267" mass="31291">MRDYQSQGLRLRDALEAFNLTRHQYYHRPPLTADGSRSRPGVAASTHTDHFDEAGICSPRPNAEVVEHIQTVQEDDDLRCGYKRMTAQLELRGYRINRKKVYRLMKQHRLLLSRAKKQGGPYVTHRCAQPAEPLTLFEMDIKMFWIEEHRRYAFVLTILDTFTRVALDWQVGYSMKWTQVRAAWERIIEGLLQEENLLAKGVHIEIRSDNGPQFLAAKLREFFYDNHLCQVFTHPYTPQENGHVESFHSILSRATQGDTFWTLSQLE</sequence>
<dbReference type="Pfam" id="PF00665">
    <property type="entry name" value="rve"/>
    <property type="match status" value="1"/>
</dbReference>
<dbReference type="InterPro" id="IPR001584">
    <property type="entry name" value="Integrase_cat-core"/>
</dbReference>
<dbReference type="InterPro" id="IPR036397">
    <property type="entry name" value="RNaseH_sf"/>
</dbReference>
<gene>
    <name evidence="3" type="ORF">E4021_17975</name>
</gene>